<dbReference type="OrthoDB" id="9132670at2"/>
<reference evidence="2" key="1">
    <citation type="submission" date="2014-12" db="EMBL/GenBank/DDBJ databases">
        <authorList>
            <person name="Salcher M.M."/>
        </authorList>
    </citation>
    <scope>NUCLEOTIDE SEQUENCE [LARGE SCALE GENOMIC DNA]</scope>
    <source>
        <strain evidence="2">MMS-10A-171</strain>
    </source>
</reference>
<dbReference type="STRING" id="1581680.BN1209_1642"/>
<evidence type="ECO:0000313" key="1">
    <source>
        <dbReference type="EMBL" id="CEN56677.1"/>
    </source>
</evidence>
<dbReference type="Proteomes" id="UP000056322">
    <property type="component" value="Chromosome 1"/>
</dbReference>
<dbReference type="EMBL" id="LN794158">
    <property type="protein sequence ID" value="CEN56677.1"/>
    <property type="molecule type" value="Genomic_DNA"/>
</dbReference>
<evidence type="ECO:0000313" key="2">
    <source>
        <dbReference type="Proteomes" id="UP000056322"/>
    </source>
</evidence>
<proteinExistence type="predicted"/>
<dbReference type="KEGG" id="mbac:BN1209_1642"/>
<name>A0A0B7IWM2_9PROT</name>
<gene>
    <name evidence="1" type="ORF">BN1209_1642</name>
</gene>
<dbReference type="HOGENOM" id="CLU_1004036_0_0_4"/>
<keyword evidence="2" id="KW-1185">Reference proteome</keyword>
<protein>
    <submittedName>
        <fullName evidence="1">Uncharacterized protein</fullName>
    </submittedName>
</protein>
<organism evidence="1 2">
    <name type="scientific">Candidatus Methylopumilus turicensis</name>
    <dbReference type="NCBI Taxonomy" id="1581680"/>
    <lineage>
        <taxon>Bacteria</taxon>
        <taxon>Pseudomonadati</taxon>
        <taxon>Pseudomonadota</taxon>
        <taxon>Betaproteobacteria</taxon>
        <taxon>Nitrosomonadales</taxon>
        <taxon>Methylophilaceae</taxon>
        <taxon>Candidatus Methylopumilus</taxon>
    </lineage>
</organism>
<accession>A0A0B7IWM2</accession>
<sequence length="268" mass="28863">MTTATLAAPVVTSSTLATASQESFQHDSLQLGSANNLSFIEQLIIEQEVWSDTAYKTSNDMLYALLAKCYAKYEEMCADNHTAKKLRGELDDYIKLHSIAVNKTSHTLIKIVKCVFGTNKRRVSAYSIVLRTALFNKVKSADIADFVRNNGGVEEIRLAKNGNVLSPKQKAEAAKTAVVSAALAEFTSEDIAKQLDAANIGEQIVFVATQQADGKFVVNAVSTSATAVNAALAAYYSANKASINNQQDQQNTTTADAQLTNIVNNTNA</sequence>
<dbReference type="AlphaFoldDB" id="A0A0B7IWM2"/>
<dbReference type="RefSeq" id="WP_045751725.1">
    <property type="nucleotide sequence ID" value="NZ_LN794158.1"/>
</dbReference>